<dbReference type="Gene3D" id="3.40.50.300">
    <property type="entry name" value="P-loop containing nucleotide triphosphate hydrolases"/>
    <property type="match status" value="1"/>
</dbReference>
<keyword evidence="4" id="KW-0547">Nucleotide-binding</keyword>
<dbReference type="Pfam" id="PF00625">
    <property type="entry name" value="Guanylate_kin"/>
    <property type="match status" value="1"/>
</dbReference>
<dbReference type="InterPro" id="IPR027417">
    <property type="entry name" value="P-loop_NTPase"/>
</dbReference>
<dbReference type="InterPro" id="IPR008144">
    <property type="entry name" value="Guanylate_kin-like_dom"/>
</dbReference>
<dbReference type="PANTHER" id="PTHR23117:SF13">
    <property type="entry name" value="GUANYLATE KINASE"/>
    <property type="match status" value="1"/>
</dbReference>
<dbReference type="FunFam" id="3.30.63.10:FF:000002">
    <property type="entry name" value="Guanylate kinase 1"/>
    <property type="match status" value="1"/>
</dbReference>
<dbReference type="SMART" id="SM00072">
    <property type="entry name" value="GuKc"/>
    <property type="match status" value="1"/>
</dbReference>
<feature type="signal peptide" evidence="7">
    <location>
        <begin position="1"/>
        <end position="37"/>
    </location>
</feature>
<dbReference type="PROSITE" id="PS00856">
    <property type="entry name" value="GUANYLATE_KINASE_1"/>
    <property type="match status" value="1"/>
</dbReference>
<keyword evidence="3" id="KW-0808">Transferase</keyword>
<evidence type="ECO:0000256" key="3">
    <source>
        <dbReference type="ARBA" id="ARBA00022679"/>
    </source>
</evidence>
<dbReference type="EC" id="2.7.4.8" evidence="2"/>
<dbReference type="NCBIfam" id="TIGR03263">
    <property type="entry name" value="guanyl_kin"/>
    <property type="match status" value="1"/>
</dbReference>
<sequence length="307" mass="33941">MPTIRTTPSSTKAGVIAFFNLSMATLLLASGSKRVAAFTLRAGNVLRVSSMRSPQHCMTQARLNVLSADASWLHTSAPFNDKTNNSNKAADAAQSNDASQVTDLVLNPLIVCGPSGVGKGTIIQRFMQHHDDQFAFSVSHTTRQPRQGEIHGVHYHFVTPEYMQTAIAGGLFLEHAHVHGNFYGTSWSTLEDVQRGQRKRCLLDIDVQGVKNIKLLEDGDLDNAMPFRLAPKYIFIAPPSLEILHSRLVSRGTETEESLQRRKQNAAAEMEYGMQDGHFDRIVVNDDLDRAVQDFAKAVEDMYSATN</sequence>
<evidence type="ECO:0000313" key="9">
    <source>
        <dbReference type="EMBL" id="CAD8332673.1"/>
    </source>
</evidence>
<keyword evidence="5" id="KW-0418">Kinase</keyword>
<dbReference type="FunFam" id="3.40.50.300:FF:000776">
    <property type="entry name" value="Guanylate kinase 2"/>
    <property type="match status" value="1"/>
</dbReference>
<proteinExistence type="inferred from homology"/>
<comment type="similarity">
    <text evidence="1">Belongs to the guanylate kinase family.</text>
</comment>
<name>A0A7R9WS45_9STRA</name>
<evidence type="ECO:0000256" key="2">
    <source>
        <dbReference type="ARBA" id="ARBA00012961"/>
    </source>
</evidence>
<dbReference type="SUPFAM" id="SSF52540">
    <property type="entry name" value="P-loop containing nucleoside triphosphate hydrolases"/>
    <property type="match status" value="1"/>
</dbReference>
<reference evidence="9" key="1">
    <citation type="submission" date="2021-01" db="EMBL/GenBank/DDBJ databases">
        <authorList>
            <person name="Corre E."/>
            <person name="Pelletier E."/>
            <person name="Niang G."/>
            <person name="Scheremetjew M."/>
            <person name="Finn R."/>
            <person name="Kale V."/>
            <person name="Holt S."/>
            <person name="Cochrane G."/>
            <person name="Meng A."/>
            <person name="Brown T."/>
            <person name="Cohen L."/>
        </authorList>
    </citation>
    <scope>NUCLEOTIDE SEQUENCE</scope>
    <source>
        <strain evidence="9">CCMP3328</strain>
    </source>
</reference>
<accession>A0A7R9WS45</accession>
<dbReference type="Gene3D" id="3.30.63.10">
    <property type="entry name" value="Guanylate Kinase phosphate binding domain"/>
    <property type="match status" value="1"/>
</dbReference>
<dbReference type="InterPro" id="IPR017665">
    <property type="entry name" value="Guanylate_kinase"/>
</dbReference>
<dbReference type="InterPro" id="IPR020590">
    <property type="entry name" value="Guanylate_kinase_CS"/>
</dbReference>
<evidence type="ECO:0000256" key="7">
    <source>
        <dbReference type="SAM" id="SignalP"/>
    </source>
</evidence>
<dbReference type="GO" id="GO:0005829">
    <property type="term" value="C:cytosol"/>
    <property type="evidence" value="ECO:0007669"/>
    <property type="project" value="TreeGrafter"/>
</dbReference>
<feature type="chain" id="PRO_5031134443" description="guanylate kinase" evidence="7">
    <location>
        <begin position="38"/>
        <end position="307"/>
    </location>
</feature>
<evidence type="ECO:0000259" key="8">
    <source>
        <dbReference type="PROSITE" id="PS50052"/>
    </source>
</evidence>
<dbReference type="EMBL" id="HBEF01007656">
    <property type="protein sequence ID" value="CAD8332673.1"/>
    <property type="molecule type" value="Transcribed_RNA"/>
</dbReference>
<evidence type="ECO:0000256" key="4">
    <source>
        <dbReference type="ARBA" id="ARBA00022741"/>
    </source>
</evidence>
<dbReference type="PROSITE" id="PS50052">
    <property type="entry name" value="GUANYLATE_KINASE_2"/>
    <property type="match status" value="1"/>
</dbReference>
<dbReference type="InterPro" id="IPR008145">
    <property type="entry name" value="GK/Ca_channel_bsu"/>
</dbReference>
<evidence type="ECO:0000256" key="6">
    <source>
        <dbReference type="ARBA" id="ARBA00022840"/>
    </source>
</evidence>
<dbReference type="PANTHER" id="PTHR23117">
    <property type="entry name" value="GUANYLATE KINASE-RELATED"/>
    <property type="match status" value="1"/>
</dbReference>
<feature type="domain" description="Guanylate kinase-like" evidence="8">
    <location>
        <begin position="106"/>
        <end position="300"/>
    </location>
</feature>
<gene>
    <name evidence="9" type="ORF">CAUS1442_LOCUS4774</name>
</gene>
<evidence type="ECO:0000256" key="1">
    <source>
        <dbReference type="ARBA" id="ARBA00005790"/>
    </source>
</evidence>
<dbReference type="GO" id="GO:0004385">
    <property type="term" value="F:GMP kinase activity"/>
    <property type="evidence" value="ECO:0007669"/>
    <property type="project" value="UniProtKB-EC"/>
</dbReference>
<evidence type="ECO:0000256" key="5">
    <source>
        <dbReference type="ARBA" id="ARBA00022777"/>
    </source>
</evidence>
<organism evidence="9">
    <name type="scientific">Craspedostauros australis</name>
    <dbReference type="NCBI Taxonomy" id="1486917"/>
    <lineage>
        <taxon>Eukaryota</taxon>
        <taxon>Sar</taxon>
        <taxon>Stramenopiles</taxon>
        <taxon>Ochrophyta</taxon>
        <taxon>Bacillariophyta</taxon>
        <taxon>Bacillariophyceae</taxon>
        <taxon>Bacillariophycidae</taxon>
        <taxon>Naviculales</taxon>
        <taxon>Naviculaceae</taxon>
        <taxon>Craspedostauros</taxon>
    </lineage>
</organism>
<protein>
    <recommendedName>
        <fullName evidence="2">guanylate kinase</fullName>
        <ecNumber evidence="2">2.7.4.8</ecNumber>
    </recommendedName>
</protein>
<dbReference type="AlphaFoldDB" id="A0A7R9WS45"/>
<keyword evidence="7" id="KW-0732">Signal</keyword>
<keyword evidence="6" id="KW-0067">ATP-binding</keyword>
<dbReference type="CDD" id="cd00071">
    <property type="entry name" value="GMPK"/>
    <property type="match status" value="1"/>
</dbReference>
<dbReference type="GO" id="GO:0005524">
    <property type="term" value="F:ATP binding"/>
    <property type="evidence" value="ECO:0007669"/>
    <property type="project" value="UniProtKB-KW"/>
</dbReference>